<sequence length="265" mass="28769">MRPLVFICNTHTNKHTHTHTQTNTHTHPAPALQCRTDTRIVGGYPCERAQPWQAAIFDLNRLYCGGVLVNKDWVLTAAHCRLPGATNVRLGEYNLRQLDESEQLRVAAKVIPHPNYNPATKDNDIMLIKLTASVQLNNNVHPIALASSTAQPGTTCQVSGWGTTTSPQPASFPALLQCANIEIVSPAECRRDYSGVVSDNMLCAGVREGGIDSCQGDSGGPLVCGGILQGIVSWGLEECAQPNKPGVYTKVSKYISWIQQTVRRG</sequence>
<reference evidence="8" key="2">
    <citation type="submission" date="2025-09" db="UniProtKB">
        <authorList>
            <consortium name="Ensembl"/>
        </authorList>
    </citation>
    <scope>IDENTIFICATION</scope>
</reference>
<dbReference type="InterPro" id="IPR043504">
    <property type="entry name" value="Peptidase_S1_PA_chymotrypsin"/>
</dbReference>
<feature type="domain" description="Peptidase S1" evidence="7">
    <location>
        <begin position="40"/>
        <end position="263"/>
    </location>
</feature>
<dbReference type="InterPro" id="IPR009003">
    <property type="entry name" value="Peptidase_S1_PA"/>
</dbReference>
<dbReference type="SMART" id="SM00020">
    <property type="entry name" value="Tryp_SPc"/>
    <property type="match status" value="1"/>
</dbReference>
<dbReference type="CDD" id="cd00190">
    <property type="entry name" value="Tryp_SPc"/>
    <property type="match status" value="1"/>
</dbReference>
<keyword evidence="4 6" id="KW-0720">Serine protease</keyword>
<evidence type="ECO:0000256" key="2">
    <source>
        <dbReference type="ARBA" id="ARBA00022670"/>
    </source>
</evidence>
<dbReference type="PROSITE" id="PS00135">
    <property type="entry name" value="TRYPSIN_SER"/>
    <property type="match status" value="1"/>
</dbReference>
<dbReference type="InterPro" id="IPR018114">
    <property type="entry name" value="TRYPSIN_HIS"/>
</dbReference>
<comment type="similarity">
    <text evidence="1">Belongs to the peptidase S1 family.</text>
</comment>
<proteinExistence type="inferred from homology"/>
<evidence type="ECO:0000313" key="8">
    <source>
        <dbReference type="Ensembl" id="ENSCSRP00000018862.1"/>
    </source>
</evidence>
<dbReference type="GO" id="GO:0004252">
    <property type="term" value="F:serine-type endopeptidase activity"/>
    <property type="evidence" value="ECO:0007669"/>
    <property type="project" value="InterPro"/>
</dbReference>
<dbReference type="AlphaFoldDB" id="A0A8C3STY5"/>
<evidence type="ECO:0000256" key="4">
    <source>
        <dbReference type="ARBA" id="ARBA00022825"/>
    </source>
</evidence>
<protein>
    <recommendedName>
        <fullName evidence="7">Peptidase S1 domain-containing protein</fullName>
    </recommendedName>
</protein>
<dbReference type="InterPro" id="IPR001254">
    <property type="entry name" value="Trypsin_dom"/>
</dbReference>
<keyword evidence="3 6" id="KW-0378">Hydrolase</keyword>
<evidence type="ECO:0000259" key="7">
    <source>
        <dbReference type="PROSITE" id="PS50240"/>
    </source>
</evidence>
<name>A0A8C3STY5_CHESE</name>
<evidence type="ECO:0000256" key="3">
    <source>
        <dbReference type="ARBA" id="ARBA00022801"/>
    </source>
</evidence>
<keyword evidence="5" id="KW-1015">Disulfide bond</keyword>
<dbReference type="Gene3D" id="2.40.10.10">
    <property type="entry name" value="Trypsin-like serine proteases"/>
    <property type="match status" value="2"/>
</dbReference>
<reference evidence="8" key="1">
    <citation type="submission" date="2025-08" db="UniProtKB">
        <authorList>
            <consortium name="Ensembl"/>
        </authorList>
    </citation>
    <scope>IDENTIFICATION</scope>
</reference>
<keyword evidence="9" id="KW-1185">Reference proteome</keyword>
<dbReference type="PRINTS" id="PR00722">
    <property type="entry name" value="CHYMOTRYPSIN"/>
</dbReference>
<dbReference type="InterPro" id="IPR001314">
    <property type="entry name" value="Peptidase_S1A"/>
</dbReference>
<dbReference type="InterPro" id="IPR033116">
    <property type="entry name" value="TRYPSIN_SER"/>
</dbReference>
<dbReference type="PANTHER" id="PTHR24271">
    <property type="entry name" value="KALLIKREIN-RELATED"/>
    <property type="match status" value="1"/>
</dbReference>
<evidence type="ECO:0000313" key="9">
    <source>
        <dbReference type="Proteomes" id="UP000694403"/>
    </source>
</evidence>
<dbReference type="GO" id="GO:0030141">
    <property type="term" value="C:secretory granule"/>
    <property type="evidence" value="ECO:0007669"/>
    <property type="project" value="TreeGrafter"/>
</dbReference>
<dbReference type="GO" id="GO:0006508">
    <property type="term" value="P:proteolysis"/>
    <property type="evidence" value="ECO:0007669"/>
    <property type="project" value="UniProtKB-KW"/>
</dbReference>
<evidence type="ECO:0000256" key="5">
    <source>
        <dbReference type="ARBA" id="ARBA00023157"/>
    </source>
</evidence>
<accession>A0A8C3STY5</accession>
<dbReference type="Proteomes" id="UP000694403">
    <property type="component" value="Unplaced"/>
</dbReference>
<organism evidence="8 9">
    <name type="scientific">Chelydra serpentina</name>
    <name type="common">Snapping turtle</name>
    <name type="synonym">Testudo serpentina</name>
    <dbReference type="NCBI Taxonomy" id="8475"/>
    <lineage>
        <taxon>Eukaryota</taxon>
        <taxon>Metazoa</taxon>
        <taxon>Chordata</taxon>
        <taxon>Craniata</taxon>
        <taxon>Vertebrata</taxon>
        <taxon>Euteleostomi</taxon>
        <taxon>Archelosauria</taxon>
        <taxon>Testudinata</taxon>
        <taxon>Testudines</taxon>
        <taxon>Cryptodira</taxon>
        <taxon>Durocryptodira</taxon>
        <taxon>Americhelydia</taxon>
        <taxon>Chelydroidea</taxon>
        <taxon>Chelydridae</taxon>
        <taxon>Chelydra</taxon>
    </lineage>
</organism>
<keyword evidence="2 6" id="KW-0645">Protease</keyword>
<evidence type="ECO:0000256" key="1">
    <source>
        <dbReference type="ARBA" id="ARBA00007664"/>
    </source>
</evidence>
<dbReference type="FunFam" id="2.40.10.10:FF:000077">
    <property type="entry name" value="Predicted protein"/>
    <property type="match status" value="1"/>
</dbReference>
<dbReference type="Ensembl" id="ENSCSRT00000019723.1">
    <property type="protein sequence ID" value="ENSCSRP00000018862.1"/>
    <property type="gene ID" value="ENSCSRG00000013342.1"/>
</dbReference>
<dbReference type="Pfam" id="PF00089">
    <property type="entry name" value="Trypsin"/>
    <property type="match status" value="1"/>
</dbReference>
<dbReference type="PANTHER" id="PTHR24271:SF47">
    <property type="entry name" value="KALLIKREIN-1"/>
    <property type="match status" value="1"/>
</dbReference>
<dbReference type="PROSITE" id="PS00134">
    <property type="entry name" value="TRYPSIN_HIS"/>
    <property type="match status" value="1"/>
</dbReference>
<evidence type="ECO:0000256" key="6">
    <source>
        <dbReference type="RuleBase" id="RU363034"/>
    </source>
</evidence>
<dbReference type="SUPFAM" id="SSF50494">
    <property type="entry name" value="Trypsin-like serine proteases"/>
    <property type="match status" value="1"/>
</dbReference>
<dbReference type="PROSITE" id="PS50240">
    <property type="entry name" value="TRYPSIN_DOM"/>
    <property type="match status" value="1"/>
</dbReference>